<dbReference type="Proteomes" id="UP000829196">
    <property type="component" value="Unassembled WGS sequence"/>
</dbReference>
<name>A0A8T3C712_DENNO</name>
<evidence type="ECO:0000256" key="1">
    <source>
        <dbReference type="SAM" id="MobiDB-lite"/>
    </source>
</evidence>
<organism evidence="2 3">
    <name type="scientific">Dendrobium nobile</name>
    <name type="common">Orchid</name>
    <dbReference type="NCBI Taxonomy" id="94219"/>
    <lineage>
        <taxon>Eukaryota</taxon>
        <taxon>Viridiplantae</taxon>
        <taxon>Streptophyta</taxon>
        <taxon>Embryophyta</taxon>
        <taxon>Tracheophyta</taxon>
        <taxon>Spermatophyta</taxon>
        <taxon>Magnoliopsida</taxon>
        <taxon>Liliopsida</taxon>
        <taxon>Asparagales</taxon>
        <taxon>Orchidaceae</taxon>
        <taxon>Epidendroideae</taxon>
        <taxon>Malaxideae</taxon>
        <taxon>Dendrobiinae</taxon>
        <taxon>Dendrobium</taxon>
    </lineage>
</organism>
<feature type="region of interest" description="Disordered" evidence="1">
    <location>
        <begin position="124"/>
        <end position="148"/>
    </location>
</feature>
<gene>
    <name evidence="2" type="ORF">KFK09_002678</name>
</gene>
<dbReference type="AlphaFoldDB" id="A0A8T3C712"/>
<feature type="compositionally biased region" description="Basic and acidic residues" evidence="1">
    <location>
        <begin position="137"/>
        <end position="148"/>
    </location>
</feature>
<reference evidence="2" key="1">
    <citation type="journal article" date="2022" name="Front. Genet.">
        <title>Chromosome-Scale Assembly of the Dendrobium nobile Genome Provides Insights Into the Molecular Mechanism of the Biosynthesis of the Medicinal Active Ingredient of Dendrobium.</title>
        <authorList>
            <person name="Xu Q."/>
            <person name="Niu S.-C."/>
            <person name="Li K.-L."/>
            <person name="Zheng P.-J."/>
            <person name="Zhang X.-J."/>
            <person name="Jia Y."/>
            <person name="Liu Y."/>
            <person name="Niu Y.-X."/>
            <person name="Yu L.-H."/>
            <person name="Chen D.-F."/>
            <person name="Zhang G.-Q."/>
        </authorList>
    </citation>
    <scope>NUCLEOTIDE SEQUENCE</scope>
    <source>
        <tissue evidence="2">Leaf</tissue>
    </source>
</reference>
<evidence type="ECO:0000313" key="3">
    <source>
        <dbReference type="Proteomes" id="UP000829196"/>
    </source>
</evidence>
<keyword evidence="3" id="KW-1185">Reference proteome</keyword>
<sequence>MNSITSGIGLTMKTASLPEYIQLKTYKGSVREKNSLNLLLRSYKFRLAQHSPILARSLFPSPSTVPTNPPQLPANNRRPKSFISISQNFYSVFSLRFTSLILHHHHPPVAGSPTPKFLRRSNWPPPYLSRANNKKPSRLEFPIEAKST</sequence>
<proteinExistence type="predicted"/>
<evidence type="ECO:0000313" key="2">
    <source>
        <dbReference type="EMBL" id="KAI0527080.1"/>
    </source>
</evidence>
<protein>
    <submittedName>
        <fullName evidence="2">Uncharacterized protein</fullName>
    </submittedName>
</protein>
<accession>A0A8T3C712</accession>
<comment type="caution">
    <text evidence="2">The sequence shown here is derived from an EMBL/GenBank/DDBJ whole genome shotgun (WGS) entry which is preliminary data.</text>
</comment>
<dbReference type="EMBL" id="JAGYWB010000003">
    <property type="protein sequence ID" value="KAI0527080.1"/>
    <property type="molecule type" value="Genomic_DNA"/>
</dbReference>